<sequence>MAFSLAMKKFATMSRLEADVQIRRIQSLLQRKGFGFDIIGRVIRELDIHSGEQR</sequence>
<organism evidence="7">
    <name type="scientific">freshwater metagenome</name>
    <dbReference type="NCBI Taxonomy" id="449393"/>
    <lineage>
        <taxon>unclassified sequences</taxon>
        <taxon>metagenomes</taxon>
        <taxon>ecological metagenomes</taxon>
    </lineage>
</organism>
<evidence type="ECO:0000256" key="2">
    <source>
        <dbReference type="ARBA" id="ARBA00009695"/>
    </source>
</evidence>
<evidence type="ECO:0000313" key="6">
    <source>
        <dbReference type="EMBL" id="CAB4831985.1"/>
    </source>
</evidence>
<dbReference type="Pfam" id="PF21981">
    <property type="entry name" value="RecX_HTH3"/>
    <property type="match status" value="1"/>
</dbReference>
<evidence type="ECO:0000256" key="4">
    <source>
        <dbReference type="ARBA" id="ARBA00022490"/>
    </source>
</evidence>
<gene>
    <name evidence="6" type="ORF">UFOPK3181_01036</name>
    <name evidence="7" type="ORF">UFOPK3520_00952</name>
</gene>
<dbReference type="EMBL" id="CAFBSF010000079">
    <property type="protein sequence ID" value="CAB5241081.1"/>
    <property type="molecule type" value="Genomic_DNA"/>
</dbReference>
<dbReference type="AlphaFoldDB" id="A0A6J7XW66"/>
<protein>
    <recommendedName>
        <fullName evidence="3">Regulatory protein RecX</fullName>
    </recommendedName>
</protein>
<dbReference type="Gene3D" id="1.10.10.10">
    <property type="entry name" value="Winged helix-like DNA-binding domain superfamily/Winged helix DNA-binding domain"/>
    <property type="match status" value="1"/>
</dbReference>
<proteinExistence type="inferred from homology"/>
<accession>A0A6J7XW66</accession>
<evidence type="ECO:0000256" key="3">
    <source>
        <dbReference type="ARBA" id="ARBA00018111"/>
    </source>
</evidence>
<comment type="similarity">
    <text evidence="2">Belongs to the RecX family.</text>
</comment>
<dbReference type="InterPro" id="IPR053925">
    <property type="entry name" value="RecX_HTH_3rd"/>
</dbReference>
<evidence type="ECO:0000259" key="5">
    <source>
        <dbReference type="Pfam" id="PF21981"/>
    </source>
</evidence>
<feature type="domain" description="RecX third three-helical" evidence="5">
    <location>
        <begin position="2"/>
        <end position="43"/>
    </location>
</feature>
<comment type="subcellular location">
    <subcellularLocation>
        <location evidence="1">Cytoplasm</location>
    </subcellularLocation>
</comment>
<dbReference type="EMBL" id="CAFABG010000097">
    <property type="protein sequence ID" value="CAB4831985.1"/>
    <property type="molecule type" value="Genomic_DNA"/>
</dbReference>
<reference evidence="7" key="1">
    <citation type="submission" date="2020-05" db="EMBL/GenBank/DDBJ databases">
        <authorList>
            <person name="Chiriac C."/>
            <person name="Salcher M."/>
            <person name="Ghai R."/>
            <person name="Kavagutti S V."/>
        </authorList>
    </citation>
    <scope>NUCLEOTIDE SEQUENCE</scope>
</reference>
<keyword evidence="4" id="KW-0963">Cytoplasm</keyword>
<evidence type="ECO:0000313" key="7">
    <source>
        <dbReference type="EMBL" id="CAB5241081.1"/>
    </source>
</evidence>
<dbReference type="GO" id="GO:0005737">
    <property type="term" value="C:cytoplasm"/>
    <property type="evidence" value="ECO:0007669"/>
    <property type="project" value="UniProtKB-SubCell"/>
</dbReference>
<dbReference type="InterPro" id="IPR036388">
    <property type="entry name" value="WH-like_DNA-bd_sf"/>
</dbReference>
<name>A0A6J7XW66_9ZZZZ</name>
<evidence type="ECO:0000256" key="1">
    <source>
        <dbReference type="ARBA" id="ARBA00004496"/>
    </source>
</evidence>